<organism evidence="1 2">
    <name type="scientific">Zasmidium cellare ATCC 36951</name>
    <dbReference type="NCBI Taxonomy" id="1080233"/>
    <lineage>
        <taxon>Eukaryota</taxon>
        <taxon>Fungi</taxon>
        <taxon>Dikarya</taxon>
        <taxon>Ascomycota</taxon>
        <taxon>Pezizomycotina</taxon>
        <taxon>Dothideomycetes</taxon>
        <taxon>Dothideomycetidae</taxon>
        <taxon>Mycosphaerellales</taxon>
        <taxon>Mycosphaerellaceae</taxon>
        <taxon>Zasmidium</taxon>
    </lineage>
</organism>
<dbReference type="GeneID" id="54565928"/>
<dbReference type="Proteomes" id="UP000799537">
    <property type="component" value="Unassembled WGS sequence"/>
</dbReference>
<reference evidence="1" key="1">
    <citation type="journal article" date="2020" name="Stud. Mycol.">
        <title>101 Dothideomycetes genomes: a test case for predicting lifestyles and emergence of pathogens.</title>
        <authorList>
            <person name="Haridas S."/>
            <person name="Albert R."/>
            <person name="Binder M."/>
            <person name="Bloem J."/>
            <person name="Labutti K."/>
            <person name="Salamov A."/>
            <person name="Andreopoulos B."/>
            <person name="Baker S."/>
            <person name="Barry K."/>
            <person name="Bills G."/>
            <person name="Bluhm B."/>
            <person name="Cannon C."/>
            <person name="Castanera R."/>
            <person name="Culley D."/>
            <person name="Daum C."/>
            <person name="Ezra D."/>
            <person name="Gonzalez J."/>
            <person name="Henrissat B."/>
            <person name="Kuo A."/>
            <person name="Liang C."/>
            <person name="Lipzen A."/>
            <person name="Lutzoni F."/>
            <person name="Magnuson J."/>
            <person name="Mondo S."/>
            <person name="Nolan M."/>
            <person name="Ohm R."/>
            <person name="Pangilinan J."/>
            <person name="Park H.-J."/>
            <person name="Ramirez L."/>
            <person name="Alfaro M."/>
            <person name="Sun H."/>
            <person name="Tritt A."/>
            <person name="Yoshinaga Y."/>
            <person name="Zwiers L.-H."/>
            <person name="Turgeon B."/>
            <person name="Goodwin S."/>
            <person name="Spatafora J."/>
            <person name="Crous P."/>
            <person name="Grigoriev I."/>
        </authorList>
    </citation>
    <scope>NUCLEOTIDE SEQUENCE</scope>
    <source>
        <strain evidence="1">ATCC 36951</strain>
    </source>
</reference>
<sequence length="338" mass="38594">MHLDHAIPWNAAANNFAIVRDNTRYTPRETNVFARESIDAESLRHFCRVLADKIHEFGVTESNKITPLSEQQSDQLFSSKVCELPELLFNLAPHSTNSLRHNPLDTPHQSLQYWIDRAKTHDSSGYTTADADLADAVKALITVSAVSPTGRGTTSNKLGQEAFAAVLRLAKHPEVPLQDLNSLHWGHSVGVQKVQEVTLQIYLMINLLEAIRARSGTDVQVHMCELQSFRNWASNALADFDFPAQNLIHWHFWQILGITTERLAEWKDLDKLEVIDPLAEESVETQFTLREYLKACFGILYRYDVLQCLWVGEEQSRDIWTSEIEYFFKGWRADISSK</sequence>
<name>A0A6A6CKB9_ZASCE</name>
<dbReference type="OrthoDB" id="3204049at2759"/>
<dbReference type="AlphaFoldDB" id="A0A6A6CKB9"/>
<proteinExistence type="predicted"/>
<evidence type="ECO:0000313" key="2">
    <source>
        <dbReference type="Proteomes" id="UP000799537"/>
    </source>
</evidence>
<keyword evidence="2" id="KW-1185">Reference proteome</keyword>
<gene>
    <name evidence="1" type="ORF">M409DRAFT_54267</name>
</gene>
<dbReference type="EMBL" id="ML993594">
    <property type="protein sequence ID" value="KAF2167053.1"/>
    <property type="molecule type" value="Genomic_DNA"/>
</dbReference>
<protein>
    <submittedName>
        <fullName evidence="1">Uncharacterized protein</fullName>
    </submittedName>
</protein>
<evidence type="ECO:0000313" key="1">
    <source>
        <dbReference type="EMBL" id="KAF2167053.1"/>
    </source>
</evidence>
<dbReference type="RefSeq" id="XP_033667942.1">
    <property type="nucleotide sequence ID" value="XM_033812656.1"/>
</dbReference>
<accession>A0A6A6CKB9</accession>